<evidence type="ECO:0000313" key="22">
    <source>
        <dbReference type="EnsemblMetazoa" id="PHUM134620-PA"/>
    </source>
</evidence>
<feature type="region of interest" description="Disordered" evidence="19">
    <location>
        <begin position="686"/>
        <end position="729"/>
    </location>
</feature>
<evidence type="ECO:0000256" key="19">
    <source>
        <dbReference type="SAM" id="MobiDB-lite"/>
    </source>
</evidence>
<keyword evidence="6" id="KW-0597">Phosphoprotein</keyword>
<feature type="compositionally biased region" description="Polar residues" evidence="19">
    <location>
        <begin position="901"/>
        <end position="910"/>
    </location>
</feature>
<dbReference type="GO" id="GO:0005737">
    <property type="term" value="C:cytoplasm"/>
    <property type="evidence" value="ECO:0007669"/>
    <property type="project" value="TreeGrafter"/>
</dbReference>
<dbReference type="PROSITE" id="PS00107">
    <property type="entry name" value="PROTEIN_KINASE_ATP"/>
    <property type="match status" value="1"/>
</dbReference>
<dbReference type="EMBL" id="AAZO01001560">
    <property type="status" value="NOT_ANNOTATED_CDS"/>
    <property type="molecule type" value="Genomic_DNA"/>
</dbReference>
<dbReference type="OMA" id="THEMTAV"/>
<feature type="compositionally biased region" description="Basic and acidic residues" evidence="19">
    <location>
        <begin position="746"/>
        <end position="758"/>
    </location>
</feature>
<dbReference type="FunFam" id="1.10.510.10:FF:000202">
    <property type="entry name" value="Dual specificity testis-specific protein kinase 2"/>
    <property type="match status" value="1"/>
</dbReference>
<evidence type="ECO:0000256" key="16">
    <source>
        <dbReference type="ARBA" id="ARBA00049308"/>
    </source>
</evidence>
<dbReference type="HOGENOM" id="CLU_008584_1_0_1"/>
<keyword evidence="13" id="KW-0829">Tyrosine-protein kinase</keyword>
<dbReference type="InterPro" id="IPR001245">
    <property type="entry name" value="Ser-Thr/Tyr_kinase_cat_dom"/>
</dbReference>
<dbReference type="GO" id="GO:0030036">
    <property type="term" value="P:actin cytoskeleton organization"/>
    <property type="evidence" value="ECO:0007669"/>
    <property type="project" value="TreeGrafter"/>
</dbReference>
<gene>
    <name evidence="22" type="primary">8234206</name>
    <name evidence="21" type="ORF">Phum_PHUM134620</name>
</gene>
<dbReference type="RefSeq" id="XP_002424529.1">
    <property type="nucleotide sequence ID" value="XM_002424484.1"/>
</dbReference>
<dbReference type="OrthoDB" id="20134at2759"/>
<feature type="region of interest" description="Disordered" evidence="19">
    <location>
        <begin position="743"/>
        <end position="770"/>
    </location>
</feature>
<reference evidence="22" key="3">
    <citation type="submission" date="2021-02" db="UniProtKB">
        <authorList>
            <consortium name="EnsemblMetazoa"/>
        </authorList>
    </citation>
    <scope>IDENTIFICATION</scope>
    <source>
        <strain evidence="22">USDA</strain>
    </source>
</reference>
<feature type="domain" description="Protein kinase" evidence="20">
    <location>
        <begin position="55"/>
        <end position="311"/>
    </location>
</feature>
<keyword evidence="14" id="KW-0464">Manganese</keyword>
<dbReference type="Gene3D" id="1.10.510.10">
    <property type="entry name" value="Transferase(Phosphotransferase) domain 1"/>
    <property type="match status" value="1"/>
</dbReference>
<feature type="compositionally biased region" description="Polar residues" evidence="19">
    <location>
        <begin position="1123"/>
        <end position="1133"/>
    </location>
</feature>
<evidence type="ECO:0000256" key="1">
    <source>
        <dbReference type="ARBA" id="ARBA00001936"/>
    </source>
</evidence>
<accession>E0VEI5</accession>
<feature type="compositionally biased region" description="Basic and acidic residues" evidence="19">
    <location>
        <begin position="1001"/>
        <end position="1010"/>
    </location>
</feature>
<dbReference type="PANTHER" id="PTHR46485:SF5">
    <property type="entry name" value="CENTER DIVIDER, ISOFORM A"/>
    <property type="match status" value="1"/>
</dbReference>
<dbReference type="AlphaFoldDB" id="E0VEI5"/>
<feature type="compositionally biased region" description="Basic residues" evidence="19">
    <location>
        <begin position="607"/>
        <end position="623"/>
    </location>
</feature>
<evidence type="ECO:0000256" key="4">
    <source>
        <dbReference type="ARBA" id="ARBA00013203"/>
    </source>
</evidence>
<keyword evidence="9 18" id="KW-0547">Nucleotide-binding</keyword>
<dbReference type="PANTHER" id="PTHR46485">
    <property type="entry name" value="LIM DOMAIN KINASE 1"/>
    <property type="match status" value="1"/>
</dbReference>
<feature type="compositionally biased region" description="Basic and acidic residues" evidence="19">
    <location>
        <begin position="713"/>
        <end position="722"/>
    </location>
</feature>
<dbReference type="InterPro" id="IPR017441">
    <property type="entry name" value="Protein_kinase_ATP_BS"/>
</dbReference>
<dbReference type="SUPFAM" id="SSF56112">
    <property type="entry name" value="Protein kinase-like (PK-like)"/>
    <property type="match status" value="1"/>
</dbReference>
<dbReference type="STRING" id="121224.E0VEI5"/>
<dbReference type="Pfam" id="PF07714">
    <property type="entry name" value="PK_Tyr_Ser-Thr"/>
    <property type="match status" value="1"/>
</dbReference>
<evidence type="ECO:0000256" key="5">
    <source>
        <dbReference type="ARBA" id="ARBA00022527"/>
    </source>
</evidence>
<name>E0VEI5_PEDHC</name>
<dbReference type="EC" id="2.7.12.1" evidence="4"/>
<comment type="similarity">
    <text evidence="3">Belongs to the protein kinase superfamily. TKL Ser/Thr protein kinase family.</text>
</comment>
<dbReference type="PROSITE" id="PS00109">
    <property type="entry name" value="PROTEIN_KINASE_TYR"/>
    <property type="match status" value="1"/>
</dbReference>
<evidence type="ECO:0000256" key="6">
    <source>
        <dbReference type="ARBA" id="ARBA00022553"/>
    </source>
</evidence>
<feature type="compositionally biased region" description="Gly residues" evidence="19">
    <location>
        <begin position="1102"/>
        <end position="1117"/>
    </location>
</feature>
<evidence type="ECO:0000256" key="12">
    <source>
        <dbReference type="ARBA" id="ARBA00022842"/>
    </source>
</evidence>
<dbReference type="GO" id="GO:0005634">
    <property type="term" value="C:nucleus"/>
    <property type="evidence" value="ECO:0007669"/>
    <property type="project" value="TreeGrafter"/>
</dbReference>
<feature type="compositionally biased region" description="Low complexity" evidence="19">
    <location>
        <begin position="1026"/>
        <end position="1038"/>
    </location>
</feature>
<dbReference type="InParanoid" id="E0VEI5"/>
<comment type="cofactor">
    <cofactor evidence="2">
        <name>Mg(2+)</name>
        <dbReference type="ChEBI" id="CHEBI:18420"/>
    </cofactor>
</comment>
<comment type="cofactor">
    <cofactor evidence="1">
        <name>Mn(2+)</name>
        <dbReference type="ChEBI" id="CHEBI:29035"/>
    </cofactor>
</comment>
<dbReference type="Gene3D" id="3.30.200.20">
    <property type="entry name" value="Phosphorylase Kinase, domain 1"/>
    <property type="match status" value="1"/>
</dbReference>
<dbReference type="KEGG" id="phu:Phum_PHUM134620"/>
<feature type="compositionally biased region" description="Low complexity" evidence="19">
    <location>
        <begin position="987"/>
        <end position="999"/>
    </location>
</feature>
<dbReference type="PROSITE" id="PS50011">
    <property type="entry name" value="PROTEIN_KINASE_DOM"/>
    <property type="match status" value="1"/>
</dbReference>
<keyword evidence="10 21" id="KW-0418">Kinase</keyword>
<organism>
    <name type="scientific">Pediculus humanus subsp. corporis</name>
    <name type="common">Body louse</name>
    <dbReference type="NCBI Taxonomy" id="121224"/>
    <lineage>
        <taxon>Eukaryota</taxon>
        <taxon>Metazoa</taxon>
        <taxon>Ecdysozoa</taxon>
        <taxon>Arthropoda</taxon>
        <taxon>Hexapoda</taxon>
        <taxon>Insecta</taxon>
        <taxon>Pterygota</taxon>
        <taxon>Neoptera</taxon>
        <taxon>Paraneoptera</taxon>
        <taxon>Psocodea</taxon>
        <taxon>Troctomorpha</taxon>
        <taxon>Phthiraptera</taxon>
        <taxon>Anoplura</taxon>
        <taxon>Pediculidae</taxon>
        <taxon>Pediculus</taxon>
    </lineage>
</organism>
<dbReference type="InterPro" id="IPR050940">
    <property type="entry name" value="Actin_reg-Ser/Thr_kinase"/>
</dbReference>
<protein>
    <recommendedName>
        <fullName evidence="4">dual-specificity kinase</fullName>
        <ecNumber evidence="4">2.7.12.1</ecNumber>
    </recommendedName>
</protein>
<dbReference type="Proteomes" id="UP000009046">
    <property type="component" value="Unassembled WGS sequence"/>
</dbReference>
<dbReference type="VEuPathDB" id="VectorBase:PHUM134620"/>
<evidence type="ECO:0000256" key="8">
    <source>
        <dbReference type="ARBA" id="ARBA00022723"/>
    </source>
</evidence>
<dbReference type="EMBL" id="DS235092">
    <property type="protein sequence ID" value="EEB11791.1"/>
    <property type="molecule type" value="Genomic_DNA"/>
</dbReference>
<feature type="region of interest" description="Disordered" evidence="19">
    <location>
        <begin position="584"/>
        <end position="668"/>
    </location>
</feature>
<dbReference type="PRINTS" id="PR00109">
    <property type="entry name" value="TYRKINASE"/>
</dbReference>
<evidence type="ECO:0000256" key="9">
    <source>
        <dbReference type="ARBA" id="ARBA00022741"/>
    </source>
</evidence>
<feature type="region of interest" description="Disordered" evidence="19">
    <location>
        <begin position="977"/>
        <end position="1049"/>
    </location>
</feature>
<keyword evidence="11 18" id="KW-0067">ATP-binding</keyword>
<evidence type="ECO:0000259" key="20">
    <source>
        <dbReference type="PROSITE" id="PS50011"/>
    </source>
</evidence>
<dbReference type="CTD" id="8234206"/>
<evidence type="ECO:0000256" key="14">
    <source>
        <dbReference type="ARBA" id="ARBA00023211"/>
    </source>
</evidence>
<dbReference type="GO" id="GO:0005524">
    <property type="term" value="F:ATP binding"/>
    <property type="evidence" value="ECO:0007669"/>
    <property type="project" value="UniProtKB-UniRule"/>
</dbReference>
<dbReference type="GO" id="GO:0046872">
    <property type="term" value="F:metal ion binding"/>
    <property type="evidence" value="ECO:0007669"/>
    <property type="project" value="UniProtKB-KW"/>
</dbReference>
<evidence type="ECO:0000313" key="21">
    <source>
        <dbReference type="EMBL" id="EEB11791.1"/>
    </source>
</evidence>
<evidence type="ECO:0000313" key="23">
    <source>
        <dbReference type="Proteomes" id="UP000009046"/>
    </source>
</evidence>
<dbReference type="GO" id="GO:0004674">
    <property type="term" value="F:protein serine/threonine kinase activity"/>
    <property type="evidence" value="ECO:0007669"/>
    <property type="project" value="UniProtKB-KW"/>
</dbReference>
<dbReference type="FunFam" id="3.30.200.20:FF:000134">
    <property type="entry name" value="Dual specificity testis-specific protein kinase 2"/>
    <property type="match status" value="1"/>
</dbReference>
<feature type="binding site" evidence="18">
    <location>
        <position position="84"/>
    </location>
    <ligand>
        <name>ATP</name>
        <dbReference type="ChEBI" id="CHEBI:30616"/>
    </ligand>
</feature>
<dbReference type="FunCoup" id="E0VEI5">
    <property type="interactions" value="308"/>
</dbReference>
<evidence type="ECO:0000256" key="13">
    <source>
        <dbReference type="ARBA" id="ARBA00023137"/>
    </source>
</evidence>
<evidence type="ECO:0000256" key="7">
    <source>
        <dbReference type="ARBA" id="ARBA00022679"/>
    </source>
</evidence>
<evidence type="ECO:0000256" key="10">
    <source>
        <dbReference type="ARBA" id="ARBA00022777"/>
    </source>
</evidence>
<comment type="catalytic activity">
    <reaction evidence="16">
        <text>L-threonyl-[protein] + ATP = O-phospho-L-threonyl-[protein] + ADP + H(+)</text>
        <dbReference type="Rhea" id="RHEA:46608"/>
        <dbReference type="Rhea" id="RHEA-COMP:11060"/>
        <dbReference type="Rhea" id="RHEA-COMP:11605"/>
        <dbReference type="ChEBI" id="CHEBI:15378"/>
        <dbReference type="ChEBI" id="CHEBI:30013"/>
        <dbReference type="ChEBI" id="CHEBI:30616"/>
        <dbReference type="ChEBI" id="CHEBI:61977"/>
        <dbReference type="ChEBI" id="CHEBI:456216"/>
        <dbReference type="EC" id="2.7.12.1"/>
    </reaction>
</comment>
<evidence type="ECO:0000256" key="17">
    <source>
        <dbReference type="ARBA" id="ARBA00051680"/>
    </source>
</evidence>
<keyword evidence="8" id="KW-0479">Metal-binding</keyword>
<reference evidence="21" key="2">
    <citation type="submission" date="2007-04" db="EMBL/GenBank/DDBJ databases">
        <title>The genome of the human body louse.</title>
        <authorList>
            <consortium name="The Human Body Louse Genome Consortium"/>
            <person name="Kirkness E."/>
            <person name="Walenz B."/>
            <person name="Hass B."/>
            <person name="Bruggner R."/>
            <person name="Strausberg R."/>
        </authorList>
    </citation>
    <scope>NUCLEOTIDE SEQUENCE</scope>
    <source>
        <strain evidence="21">USDA</strain>
    </source>
</reference>
<sequence length="1155" mass="127197">MTPNDDNDKSQCDNNERSMFREEECCSKSTQTHRMTGSSCRALKGAVSTLHRLDDFNMEKIGSGFFSEVFKVTHKVTGNVMVLKMNLLRSNRPNMLKEVQLMNQLKHRNILNFQGVCVHEGQLHALTEYINGGSLEQLIQSRNIELPYLTRQELALDIACGMEYLHGKGVFHRDLTSKNVLIKKSDDGSMMAVVGDFGLAAKIPDPKCKYRLPTVGSAYWMSPECLKGQWYNEKSDIFSYGIVLCEMIARIEADPDVLPRTDNFGLDYLAFSELCGPCPPHFLKLAFSCSTFEPKSRPSFSEIVKTLQKLIPEYEELLKRETDSNDGVKIVNAGSLNDLIDATTDKSTMTARSEEVITSNSNTKDMIQHRKLHHRRSLSEDVANIIFPRHTAPSDKARCHYLSTPKQITTGSQVLANPKFIGESMCHVDPHYKPRVSGEKGSRSNPFLSLAQFRGAKKIVSSQILNSSKDSQKSVADSPTFYLHNDLFSSCFELPSPFYGITPPSSPVAGSSSSSFDGKVKKESSNRCGIFFREGCDDDYKCGGGGGEGGAESHKVARRLVLTDSADPLVAKVQNQYSESFNSRDGSICRRQKASPKRPASCDWRGHSHSHSHHHHHHHHHVFPTKSLSISLPNSPPFQRKHNSFSTQEEKQYITNDNKPITDKPKNTLIKSRTVPLIIDGKKLAEIDKSRTESMEPSKREGDDDGGGDGGGGEERTNRRDNNNSYDSSKNLSLKFIFQDSYPSTRTEKKSGGRKEEQGETGDGDLSSLVTNRISTSSSSLLEATADETFLMASHVQLRRRGSCESGFFSCVGEDYGTAGSEAVSSCEYILPSARGKHLDNSSATLSSSSAASSLFLLDDSLSTTTVSSLRSGSGDFNDMDDLQSKFAHQAILFSKRPSSSIYTSSSEDVSSLGDVDERNQNRYQSQQISKIVEYFERKQMSGMLSPAGTRGENFLSGRTCRTRNFPNVEFRKNIERFDPGKVSEDGSSSSSSNNNNGGKIKWEGLEGKFKKSGMGLTQKKTDETSSSSSKFYSQGESSKLKKFGPQNAAENSYHHHDLCKKFDGGCSISDAIRKSKIELLRKSLEKGTLQVPGIKPNMGTSGSGSGGGATVGGTIGGTTTSANPNDKNSTRPLATRLMICEGAVKSKLQIFDKK</sequence>
<evidence type="ECO:0000256" key="15">
    <source>
        <dbReference type="ARBA" id="ARBA00049003"/>
    </source>
</evidence>
<keyword evidence="7 21" id="KW-0808">Transferase</keyword>
<keyword evidence="23" id="KW-1185">Reference proteome</keyword>
<reference evidence="21" key="1">
    <citation type="submission" date="2007-04" db="EMBL/GenBank/DDBJ databases">
        <title>Annotation of Pediculus humanus corporis strain USDA.</title>
        <authorList>
            <person name="Kirkness E."/>
            <person name="Hannick L."/>
            <person name="Hass B."/>
            <person name="Bruggner R."/>
            <person name="Lawson D."/>
            <person name="Bidwell S."/>
            <person name="Joardar V."/>
            <person name="Caler E."/>
            <person name="Walenz B."/>
            <person name="Inman J."/>
            <person name="Schobel S."/>
            <person name="Galinsky K."/>
            <person name="Amedeo P."/>
            <person name="Strausberg R."/>
        </authorList>
    </citation>
    <scope>NUCLEOTIDE SEQUENCE</scope>
    <source>
        <strain evidence="21">USDA</strain>
    </source>
</reference>
<dbReference type="InterPro" id="IPR008266">
    <property type="entry name" value="Tyr_kinase_AS"/>
</dbReference>
<dbReference type="InterPro" id="IPR011009">
    <property type="entry name" value="Kinase-like_dom_sf"/>
</dbReference>
<evidence type="ECO:0000256" key="11">
    <source>
        <dbReference type="ARBA" id="ARBA00022840"/>
    </source>
</evidence>
<keyword evidence="5 21" id="KW-0723">Serine/threonine-protein kinase</keyword>
<comment type="catalytic activity">
    <reaction evidence="15">
        <text>L-seryl-[protein] + ATP = O-phospho-L-seryl-[protein] + ADP + H(+)</text>
        <dbReference type="Rhea" id="RHEA:17989"/>
        <dbReference type="Rhea" id="RHEA-COMP:9863"/>
        <dbReference type="Rhea" id="RHEA-COMP:11604"/>
        <dbReference type="ChEBI" id="CHEBI:15378"/>
        <dbReference type="ChEBI" id="CHEBI:29999"/>
        <dbReference type="ChEBI" id="CHEBI:30616"/>
        <dbReference type="ChEBI" id="CHEBI:83421"/>
        <dbReference type="ChEBI" id="CHEBI:456216"/>
        <dbReference type="EC" id="2.7.12.1"/>
    </reaction>
</comment>
<comment type="catalytic activity">
    <reaction evidence="17">
        <text>L-tyrosyl-[protein] + ATP = O-phospho-L-tyrosyl-[protein] + ADP + H(+)</text>
        <dbReference type="Rhea" id="RHEA:10596"/>
        <dbReference type="Rhea" id="RHEA-COMP:10136"/>
        <dbReference type="Rhea" id="RHEA-COMP:20101"/>
        <dbReference type="ChEBI" id="CHEBI:15378"/>
        <dbReference type="ChEBI" id="CHEBI:30616"/>
        <dbReference type="ChEBI" id="CHEBI:46858"/>
        <dbReference type="ChEBI" id="CHEBI:61978"/>
        <dbReference type="ChEBI" id="CHEBI:456216"/>
        <dbReference type="EC" id="2.7.12.1"/>
    </reaction>
</comment>
<dbReference type="eggNOG" id="ENOG502QTCP">
    <property type="taxonomic scope" value="Eukaryota"/>
</dbReference>
<dbReference type="InterPro" id="IPR000719">
    <property type="entry name" value="Prot_kinase_dom"/>
</dbReference>
<evidence type="ECO:0000256" key="2">
    <source>
        <dbReference type="ARBA" id="ARBA00001946"/>
    </source>
</evidence>
<feature type="compositionally biased region" description="Basic and acidic residues" evidence="19">
    <location>
        <begin position="686"/>
        <end position="702"/>
    </location>
</feature>
<dbReference type="GO" id="GO:0004713">
    <property type="term" value="F:protein tyrosine kinase activity"/>
    <property type="evidence" value="ECO:0007669"/>
    <property type="project" value="UniProtKB-KW"/>
</dbReference>
<feature type="region of interest" description="Disordered" evidence="19">
    <location>
        <begin position="1091"/>
        <end position="1133"/>
    </location>
</feature>
<evidence type="ECO:0000256" key="18">
    <source>
        <dbReference type="PROSITE-ProRule" id="PRU10141"/>
    </source>
</evidence>
<proteinExistence type="inferred from homology"/>
<keyword evidence="12" id="KW-0460">Magnesium</keyword>
<evidence type="ECO:0000256" key="3">
    <source>
        <dbReference type="ARBA" id="ARBA00005843"/>
    </source>
</evidence>
<dbReference type="EnsemblMetazoa" id="PHUM134620-RA">
    <property type="protein sequence ID" value="PHUM134620-PA"/>
    <property type="gene ID" value="PHUM134620"/>
</dbReference>
<dbReference type="GO" id="GO:0004712">
    <property type="term" value="F:protein serine/threonine/tyrosine kinase activity"/>
    <property type="evidence" value="ECO:0007669"/>
    <property type="project" value="UniProtKB-EC"/>
</dbReference>
<feature type="region of interest" description="Disordered" evidence="19">
    <location>
        <begin position="901"/>
        <end position="924"/>
    </location>
</feature>
<dbReference type="GeneID" id="8234206"/>